<accession>A0A916J2A3</accession>
<dbReference type="RefSeq" id="WP_246590839.1">
    <property type="nucleotide sequence ID" value="NZ_CAJQUM010000001.1"/>
</dbReference>
<reference evidence="5" key="1">
    <citation type="submission" date="2021-04" db="EMBL/GenBank/DDBJ databases">
        <authorList>
            <person name="Hornung B."/>
        </authorList>
    </citation>
    <scope>NUCLEOTIDE SEQUENCE</scope>
    <source>
        <strain evidence="5">G5G6</strain>
    </source>
</reference>
<evidence type="ECO:0000313" key="5">
    <source>
        <dbReference type="EMBL" id="CAG4882643.1"/>
    </source>
</evidence>
<evidence type="ECO:0000256" key="1">
    <source>
        <dbReference type="ARBA" id="ARBA00004370"/>
    </source>
</evidence>
<sequence length="205" mass="21061">MNMKKLATVVVIGLFATTAAAADATSKASYGAAKKEAATRYAEDKNLCAEETSSSARMQCLRDAKAEYKKALAAAKQATSAQPVAKQPVTRTSGVCAECGKVTSVKVVEKEGEGSPLGVIAGGVAGAVLGHQVGGGSGKDLATIAGAAGGAYAGHKIEQKVRSKKLWVVNVQFENGDERSFNFENDPGYAAGDAVKQTGNNIVRH</sequence>
<dbReference type="InterPro" id="IPR008816">
    <property type="entry name" value="Gly_zipper_2TM_dom"/>
</dbReference>
<comment type="caution">
    <text evidence="5">The sequence shown here is derived from an EMBL/GenBank/DDBJ whole genome shotgun (WGS) entry which is preliminary data.</text>
</comment>
<comment type="subcellular location">
    <subcellularLocation>
        <location evidence="1">Membrane</location>
    </subcellularLocation>
</comment>
<dbReference type="Proteomes" id="UP000742786">
    <property type="component" value="Unassembled WGS sequence"/>
</dbReference>
<feature type="signal peptide" evidence="3">
    <location>
        <begin position="1"/>
        <end position="21"/>
    </location>
</feature>
<feature type="chain" id="PRO_5037127695" evidence="3">
    <location>
        <begin position="22"/>
        <end position="205"/>
    </location>
</feature>
<dbReference type="PANTHER" id="PTHR35603">
    <property type="match status" value="1"/>
</dbReference>
<protein>
    <submittedName>
        <fullName evidence="5">Glycine zipper 2TM domain-containing protein</fullName>
    </submittedName>
</protein>
<evidence type="ECO:0000256" key="2">
    <source>
        <dbReference type="ARBA" id="ARBA00023136"/>
    </source>
</evidence>
<evidence type="ECO:0000259" key="4">
    <source>
        <dbReference type="Pfam" id="PF05433"/>
    </source>
</evidence>
<gene>
    <name evidence="5" type="ORF">GTOL_10525</name>
</gene>
<dbReference type="InterPro" id="IPR051407">
    <property type="entry name" value="Bact_OM_lipoprot/Surf_antigen"/>
</dbReference>
<organism evidence="5 6">
    <name type="scientific">Georgfuchsia toluolica</name>
    <dbReference type="NCBI Taxonomy" id="424218"/>
    <lineage>
        <taxon>Bacteria</taxon>
        <taxon>Pseudomonadati</taxon>
        <taxon>Pseudomonadota</taxon>
        <taxon>Betaproteobacteria</taxon>
        <taxon>Nitrosomonadales</taxon>
        <taxon>Sterolibacteriaceae</taxon>
        <taxon>Georgfuchsia</taxon>
    </lineage>
</organism>
<dbReference type="AlphaFoldDB" id="A0A916J2A3"/>
<feature type="domain" description="Glycine zipper 2TM" evidence="4">
    <location>
        <begin position="117"/>
        <end position="158"/>
    </location>
</feature>
<dbReference type="PANTHER" id="PTHR35603:SF2">
    <property type="entry name" value="OUTER MEMBRANE LIPOPROTEIN"/>
    <property type="match status" value="1"/>
</dbReference>
<proteinExistence type="predicted"/>
<keyword evidence="6" id="KW-1185">Reference proteome</keyword>
<dbReference type="Pfam" id="PF05433">
    <property type="entry name" value="Rick_17kDa_Anti"/>
    <property type="match status" value="1"/>
</dbReference>
<dbReference type="EMBL" id="CAJQUM010000001">
    <property type="protein sequence ID" value="CAG4882643.1"/>
    <property type="molecule type" value="Genomic_DNA"/>
</dbReference>
<name>A0A916J2A3_9PROT</name>
<evidence type="ECO:0000256" key="3">
    <source>
        <dbReference type="SAM" id="SignalP"/>
    </source>
</evidence>
<keyword evidence="3" id="KW-0732">Signal</keyword>
<dbReference type="GO" id="GO:0019867">
    <property type="term" value="C:outer membrane"/>
    <property type="evidence" value="ECO:0007669"/>
    <property type="project" value="InterPro"/>
</dbReference>
<evidence type="ECO:0000313" key="6">
    <source>
        <dbReference type="Proteomes" id="UP000742786"/>
    </source>
</evidence>
<keyword evidence="2" id="KW-0472">Membrane</keyword>